<gene>
    <name evidence="1" type="ORF">Poly30_09630</name>
</gene>
<keyword evidence="2" id="KW-1185">Reference proteome</keyword>
<evidence type="ECO:0000313" key="2">
    <source>
        <dbReference type="Proteomes" id="UP000320390"/>
    </source>
</evidence>
<name>A0A518EN02_9BACT</name>
<organism evidence="1 2">
    <name type="scientific">Saltatorellus ferox</name>
    <dbReference type="NCBI Taxonomy" id="2528018"/>
    <lineage>
        <taxon>Bacteria</taxon>
        <taxon>Pseudomonadati</taxon>
        <taxon>Planctomycetota</taxon>
        <taxon>Planctomycetia</taxon>
        <taxon>Planctomycetia incertae sedis</taxon>
        <taxon>Saltatorellus</taxon>
    </lineage>
</organism>
<dbReference type="Proteomes" id="UP000320390">
    <property type="component" value="Chromosome"/>
</dbReference>
<accession>A0A518EN02</accession>
<dbReference type="AlphaFoldDB" id="A0A518EN02"/>
<protein>
    <submittedName>
        <fullName evidence="1">Uncharacterized protein</fullName>
    </submittedName>
</protein>
<reference evidence="1 2" key="1">
    <citation type="submission" date="2019-02" db="EMBL/GenBank/DDBJ databases">
        <title>Deep-cultivation of Planctomycetes and their phenomic and genomic characterization uncovers novel biology.</title>
        <authorList>
            <person name="Wiegand S."/>
            <person name="Jogler M."/>
            <person name="Boedeker C."/>
            <person name="Pinto D."/>
            <person name="Vollmers J."/>
            <person name="Rivas-Marin E."/>
            <person name="Kohn T."/>
            <person name="Peeters S.H."/>
            <person name="Heuer A."/>
            <person name="Rast P."/>
            <person name="Oberbeckmann S."/>
            <person name="Bunk B."/>
            <person name="Jeske O."/>
            <person name="Meyerdierks A."/>
            <person name="Storesund J.E."/>
            <person name="Kallscheuer N."/>
            <person name="Luecker S."/>
            <person name="Lage O.M."/>
            <person name="Pohl T."/>
            <person name="Merkel B.J."/>
            <person name="Hornburger P."/>
            <person name="Mueller R.-W."/>
            <person name="Bruemmer F."/>
            <person name="Labrenz M."/>
            <person name="Spormann A.M."/>
            <person name="Op den Camp H."/>
            <person name="Overmann J."/>
            <person name="Amann R."/>
            <person name="Jetten M.S.M."/>
            <person name="Mascher T."/>
            <person name="Medema M.H."/>
            <person name="Devos D.P."/>
            <person name="Kaster A.-K."/>
            <person name="Ovreas L."/>
            <person name="Rohde M."/>
            <person name="Galperin M.Y."/>
            <person name="Jogler C."/>
        </authorList>
    </citation>
    <scope>NUCLEOTIDE SEQUENCE [LARGE SCALE GENOMIC DNA]</scope>
    <source>
        <strain evidence="1 2">Poly30</strain>
    </source>
</reference>
<evidence type="ECO:0000313" key="1">
    <source>
        <dbReference type="EMBL" id="QDV05465.1"/>
    </source>
</evidence>
<proteinExistence type="predicted"/>
<dbReference type="EMBL" id="CP036434">
    <property type="protein sequence ID" value="QDV05465.1"/>
    <property type="molecule type" value="Genomic_DNA"/>
</dbReference>
<sequence length="210" mass="23049">MTMTDTLTDKLDGCVRDRVLQLERVLSAVAHQLGATMLPSIKHDAELADHRSWKRLAFQTEALADHLRHQKLALDFLRGKKTGDLDDMPGDLWQEWVVPILQGLLTKGQRLVFDGYVSAPVSLPLSHAISTALIAVDEQMDGPGEIHLWLKRENGEQAIEMRIGSPMEEIALAAPSIVVNAWGGSASKLEVSPGSMRISGEPGREVSDQN</sequence>